<reference evidence="6 7" key="1">
    <citation type="submission" date="2016-06" db="EMBL/GenBank/DDBJ databases">
        <authorList>
            <person name="Kjaerup R.B."/>
            <person name="Dalgaard T.S."/>
            <person name="Juul-Madsen H.R."/>
        </authorList>
    </citation>
    <scope>NUCLEOTIDE SEQUENCE [LARGE SCALE GENOMIC DNA]</scope>
    <source>
        <strain evidence="6 7">CECT 8886</strain>
    </source>
</reference>
<dbReference type="PROSITE" id="PS50977">
    <property type="entry name" value="HTH_TETR_2"/>
    <property type="match status" value="1"/>
</dbReference>
<dbReference type="InterPro" id="IPR009057">
    <property type="entry name" value="Homeodomain-like_sf"/>
</dbReference>
<dbReference type="Pfam" id="PF00440">
    <property type="entry name" value="TetR_N"/>
    <property type="match status" value="1"/>
</dbReference>
<protein>
    <submittedName>
        <fullName evidence="6">Tetracycline repressor protein class A from transposon 1721</fullName>
    </submittedName>
</protein>
<evidence type="ECO:0000256" key="1">
    <source>
        <dbReference type="ARBA" id="ARBA00023015"/>
    </source>
</evidence>
<dbReference type="InterPro" id="IPR036271">
    <property type="entry name" value="Tet_transcr_reg_TetR-rel_C_sf"/>
</dbReference>
<dbReference type="PANTHER" id="PTHR43479">
    <property type="entry name" value="ACREF/ENVCD OPERON REPRESSOR-RELATED"/>
    <property type="match status" value="1"/>
</dbReference>
<evidence type="ECO:0000256" key="4">
    <source>
        <dbReference type="PROSITE-ProRule" id="PRU00335"/>
    </source>
</evidence>
<keyword evidence="1" id="KW-0805">Transcription regulation</keyword>
<dbReference type="EMBL" id="FLOB01000002">
    <property type="protein sequence ID" value="SBS29315.1"/>
    <property type="molecule type" value="Genomic_DNA"/>
</dbReference>
<sequence length="202" mass="23099">MTTTKKTYHHGDLKITLIQAASDLLHKEGANALSMRKLADIVGVSRTAPYHHFKDKNALLCAIAANGFEQQTERLRQLINQQDHSEETFKKYVFLYIHFAQQQSELYDLMYGRTLWQTGTPNDSLKIASRQAFKCWIDWVEALQKNGVLTSSNTPLRVGQATWASLHGLARFLIDGIYIDEENVTEMAEQMLEMMILKHSLV</sequence>
<dbReference type="SUPFAM" id="SSF46689">
    <property type="entry name" value="Homeodomain-like"/>
    <property type="match status" value="1"/>
</dbReference>
<dbReference type="InterPro" id="IPR025996">
    <property type="entry name" value="MT1864/Rv1816-like_C"/>
</dbReference>
<keyword evidence="7" id="KW-1185">Reference proteome</keyword>
<dbReference type="RefSeq" id="WP_067014273.1">
    <property type="nucleotide sequence ID" value="NZ_FLOB01000002.1"/>
</dbReference>
<dbReference type="STRING" id="1792290.MSP8886_01511"/>
<dbReference type="AlphaFoldDB" id="A0A1A8TBW4"/>
<dbReference type="GO" id="GO:0003677">
    <property type="term" value="F:DNA binding"/>
    <property type="evidence" value="ECO:0007669"/>
    <property type="project" value="UniProtKB-UniRule"/>
</dbReference>
<dbReference type="InterPro" id="IPR050624">
    <property type="entry name" value="HTH-type_Tx_Regulator"/>
</dbReference>
<dbReference type="Proteomes" id="UP000092544">
    <property type="component" value="Unassembled WGS sequence"/>
</dbReference>
<dbReference type="Pfam" id="PF13305">
    <property type="entry name" value="TetR_C_33"/>
    <property type="match status" value="1"/>
</dbReference>
<keyword evidence="2 4" id="KW-0238">DNA-binding</keyword>
<evidence type="ECO:0000256" key="2">
    <source>
        <dbReference type="ARBA" id="ARBA00023125"/>
    </source>
</evidence>
<gene>
    <name evidence="6" type="primary">tetR</name>
    <name evidence="6" type="ORF">MSP8886_01511</name>
</gene>
<proteinExistence type="predicted"/>
<dbReference type="PRINTS" id="PR00455">
    <property type="entry name" value="HTHTETR"/>
</dbReference>
<feature type="DNA-binding region" description="H-T-H motif" evidence="4">
    <location>
        <begin position="34"/>
        <end position="53"/>
    </location>
</feature>
<name>A0A1A8TBW4_9GAMM</name>
<evidence type="ECO:0000259" key="5">
    <source>
        <dbReference type="PROSITE" id="PS50977"/>
    </source>
</evidence>
<dbReference type="PANTHER" id="PTHR43479:SF11">
    <property type="entry name" value="ACREF_ENVCD OPERON REPRESSOR-RELATED"/>
    <property type="match status" value="1"/>
</dbReference>
<accession>A0A1A8TBW4</accession>
<dbReference type="Gene3D" id="1.10.357.10">
    <property type="entry name" value="Tetracycline Repressor, domain 2"/>
    <property type="match status" value="1"/>
</dbReference>
<evidence type="ECO:0000313" key="6">
    <source>
        <dbReference type="EMBL" id="SBS29315.1"/>
    </source>
</evidence>
<evidence type="ECO:0000313" key="7">
    <source>
        <dbReference type="Proteomes" id="UP000092544"/>
    </source>
</evidence>
<dbReference type="InterPro" id="IPR001647">
    <property type="entry name" value="HTH_TetR"/>
</dbReference>
<organism evidence="6 7">
    <name type="scientific">Marinomonas spartinae</name>
    <dbReference type="NCBI Taxonomy" id="1792290"/>
    <lineage>
        <taxon>Bacteria</taxon>
        <taxon>Pseudomonadati</taxon>
        <taxon>Pseudomonadota</taxon>
        <taxon>Gammaproteobacteria</taxon>
        <taxon>Oceanospirillales</taxon>
        <taxon>Oceanospirillaceae</taxon>
        <taxon>Marinomonas</taxon>
    </lineage>
</organism>
<keyword evidence="3" id="KW-0804">Transcription</keyword>
<dbReference type="SUPFAM" id="SSF48498">
    <property type="entry name" value="Tetracyclin repressor-like, C-terminal domain"/>
    <property type="match status" value="1"/>
</dbReference>
<feature type="domain" description="HTH tetR-type" evidence="5">
    <location>
        <begin position="11"/>
        <end position="71"/>
    </location>
</feature>
<dbReference type="OrthoDB" id="5293556at2"/>
<evidence type="ECO:0000256" key="3">
    <source>
        <dbReference type="ARBA" id="ARBA00023163"/>
    </source>
</evidence>